<organism evidence="2 3">
    <name type="scientific">Microlunatus ginsengisoli</name>
    <dbReference type="NCBI Taxonomy" id="363863"/>
    <lineage>
        <taxon>Bacteria</taxon>
        <taxon>Bacillati</taxon>
        <taxon>Actinomycetota</taxon>
        <taxon>Actinomycetes</taxon>
        <taxon>Propionibacteriales</taxon>
        <taxon>Propionibacteriaceae</taxon>
        <taxon>Microlunatus</taxon>
    </lineage>
</organism>
<dbReference type="EMBL" id="BAABAB010000026">
    <property type="protein sequence ID" value="GAA3630276.1"/>
    <property type="molecule type" value="Genomic_DNA"/>
</dbReference>
<protein>
    <recommendedName>
        <fullName evidence="4">DUF4190 domain-containing protein</fullName>
    </recommendedName>
</protein>
<dbReference type="RefSeq" id="WP_344807095.1">
    <property type="nucleotide sequence ID" value="NZ_BAABAB010000026.1"/>
</dbReference>
<comment type="caution">
    <text evidence="2">The sequence shown here is derived from an EMBL/GenBank/DDBJ whole genome shotgun (WGS) entry which is preliminary data.</text>
</comment>
<feature type="transmembrane region" description="Helical" evidence="1">
    <location>
        <begin position="20"/>
        <end position="44"/>
    </location>
</feature>
<evidence type="ECO:0000256" key="1">
    <source>
        <dbReference type="SAM" id="Phobius"/>
    </source>
</evidence>
<gene>
    <name evidence="2" type="ORF">GCM10022236_35910</name>
</gene>
<keyword evidence="1" id="KW-1133">Transmembrane helix</keyword>
<keyword evidence="1" id="KW-0812">Transmembrane</keyword>
<keyword evidence="3" id="KW-1185">Reference proteome</keyword>
<evidence type="ECO:0000313" key="2">
    <source>
        <dbReference type="EMBL" id="GAA3630276.1"/>
    </source>
</evidence>
<accession>A0ABP7AE99</accession>
<evidence type="ECO:0008006" key="4">
    <source>
        <dbReference type="Google" id="ProtNLM"/>
    </source>
</evidence>
<name>A0ABP7AE99_9ACTN</name>
<reference evidence="3" key="1">
    <citation type="journal article" date="2019" name="Int. J. Syst. Evol. Microbiol.">
        <title>The Global Catalogue of Microorganisms (GCM) 10K type strain sequencing project: providing services to taxonomists for standard genome sequencing and annotation.</title>
        <authorList>
            <consortium name="The Broad Institute Genomics Platform"/>
            <consortium name="The Broad Institute Genome Sequencing Center for Infectious Disease"/>
            <person name="Wu L."/>
            <person name="Ma J."/>
        </authorList>
    </citation>
    <scope>NUCLEOTIDE SEQUENCE [LARGE SCALE GENOMIC DNA]</scope>
    <source>
        <strain evidence="3">JCM 16929</strain>
    </source>
</reference>
<sequence length="86" mass="8958">MTYQPPPGPVGPPPQDPGRTLGIVGLILAIFCNLIGLIISIIAYTRSKNAGYKNNIAMAGIIVGAVLLVLSLILNFTGALRGIMGR</sequence>
<keyword evidence="1" id="KW-0472">Membrane</keyword>
<proteinExistence type="predicted"/>
<evidence type="ECO:0000313" key="3">
    <source>
        <dbReference type="Proteomes" id="UP001501490"/>
    </source>
</evidence>
<dbReference type="Proteomes" id="UP001501490">
    <property type="component" value="Unassembled WGS sequence"/>
</dbReference>
<feature type="transmembrane region" description="Helical" evidence="1">
    <location>
        <begin position="56"/>
        <end position="76"/>
    </location>
</feature>